<accession>A0AB73P323</accession>
<reference evidence="1 2" key="1">
    <citation type="submission" date="2017-05" db="EMBL/GenBank/DDBJ databases">
        <title>Whole genome sequencing of Yersinia kristensenii.</title>
        <authorList>
            <person name="Campioni F."/>
        </authorList>
    </citation>
    <scope>NUCLEOTIDE SEQUENCE [LARGE SCALE GENOMIC DNA]</scope>
    <source>
        <strain evidence="1 2">CFSAN060538</strain>
    </source>
</reference>
<keyword evidence="2" id="KW-1185">Reference proteome</keyword>
<sequence length="45" mass="5012">MCLEHNEASNHNIKRGNAMADANSNIRAYSKLYTFLNAQSNTLLA</sequence>
<comment type="caution">
    <text evidence="1">The sequence shown here is derived from an EMBL/GenBank/DDBJ whole genome shotgun (WGS) entry which is preliminary data.</text>
</comment>
<evidence type="ECO:0000313" key="2">
    <source>
        <dbReference type="Proteomes" id="UP000195840"/>
    </source>
</evidence>
<gene>
    <name evidence="1" type="ORF">CBW52_15065</name>
</gene>
<protein>
    <submittedName>
        <fullName evidence="1">Uncharacterized protein</fullName>
    </submittedName>
</protein>
<organism evidence="1 2">
    <name type="scientific">Yersinia kristensenii</name>
    <dbReference type="NCBI Taxonomy" id="28152"/>
    <lineage>
        <taxon>Bacteria</taxon>
        <taxon>Pseudomonadati</taxon>
        <taxon>Pseudomonadota</taxon>
        <taxon>Gammaproteobacteria</taxon>
        <taxon>Enterobacterales</taxon>
        <taxon>Yersiniaceae</taxon>
        <taxon>Yersinia</taxon>
    </lineage>
</organism>
<feature type="non-terminal residue" evidence="1">
    <location>
        <position position="45"/>
    </location>
</feature>
<proteinExistence type="predicted"/>
<dbReference type="AlphaFoldDB" id="A0AB73P323"/>
<dbReference type="Proteomes" id="UP000195840">
    <property type="component" value="Unassembled WGS sequence"/>
</dbReference>
<dbReference type="EMBL" id="NHOG01000017">
    <property type="protein sequence ID" value="OVZ79583.1"/>
    <property type="molecule type" value="Genomic_DNA"/>
</dbReference>
<evidence type="ECO:0000313" key="1">
    <source>
        <dbReference type="EMBL" id="OVZ79583.1"/>
    </source>
</evidence>
<name>A0AB73P323_YERKR</name>